<keyword evidence="7" id="KW-1185">Reference proteome</keyword>
<protein>
    <submittedName>
        <fullName evidence="6">Cytoplasmic dynein 2 intermediate chain 2</fullName>
    </submittedName>
</protein>
<dbReference type="InterPro" id="IPR050687">
    <property type="entry name" value="Dynein_IC"/>
</dbReference>
<organism evidence="6 7">
    <name type="scientific">Frankliniella fusca</name>
    <dbReference type="NCBI Taxonomy" id="407009"/>
    <lineage>
        <taxon>Eukaryota</taxon>
        <taxon>Metazoa</taxon>
        <taxon>Ecdysozoa</taxon>
        <taxon>Arthropoda</taxon>
        <taxon>Hexapoda</taxon>
        <taxon>Insecta</taxon>
        <taxon>Pterygota</taxon>
        <taxon>Neoptera</taxon>
        <taxon>Paraneoptera</taxon>
        <taxon>Thysanoptera</taxon>
        <taxon>Terebrantia</taxon>
        <taxon>Thripoidea</taxon>
        <taxon>Thripidae</taxon>
        <taxon>Frankliniella</taxon>
    </lineage>
</organism>
<dbReference type="GO" id="GO:0005868">
    <property type="term" value="C:cytoplasmic dynein complex"/>
    <property type="evidence" value="ECO:0007669"/>
    <property type="project" value="TreeGrafter"/>
</dbReference>
<feature type="region of interest" description="Disordered" evidence="5">
    <location>
        <begin position="1"/>
        <end position="61"/>
    </location>
</feature>
<sequence length="473" mass="51883">MSKPFVSEDVDSISCPSSWQSNRSSVENASQTDELQFSEASAQSTTANSVEVQTQSLGADNPPNVDISRLAAWLNRITPRVLEELDKCQKSRAFDDYKLQNIENSSVKLLFSLSLEKDHPQYKFITSSIDWSCTGGVLAVSRCAKEHSSWCDHSGSVCLYQTNRPESKPNSSIRTLDVSSCVTRVCAHPSDSFILACGTFSGEVTVWNLQRDDAIVIGNLTLHNEAIVHLQWVQNFDLTSVRPALASVSRDGMVIIWTAKSTAGTLKATQGFLLQSERDYLNLGILCASFNPSEPRMFLCGIEGGSLALCRTDSRQPLLGKKRSVNTELEYYNPILNIIESHKGTITGVRWVPGSKDLFVSCGTDHELNVYSLTVMNVIRKIHLSEPLCGLDISSSHPDIAVIWSSSGNVHLCSISSSKSLPTLEIYEGTVRVPLSAVCVRTASAQLLALGDSEGKVCVWEIPHSKFSNPWES</sequence>
<dbReference type="PANTHER" id="PTHR12442:SF26">
    <property type="entry name" value="CYTOPLASMIC DYNEIN 2 INTERMEDIATE CHAIN 2"/>
    <property type="match status" value="1"/>
</dbReference>
<feature type="compositionally biased region" description="Polar residues" evidence="5">
    <location>
        <begin position="14"/>
        <end position="58"/>
    </location>
</feature>
<keyword evidence="3" id="KW-0853">WD repeat</keyword>
<evidence type="ECO:0000256" key="3">
    <source>
        <dbReference type="ARBA" id="ARBA00022574"/>
    </source>
</evidence>
<dbReference type="SUPFAM" id="SSF50978">
    <property type="entry name" value="WD40 repeat-like"/>
    <property type="match status" value="1"/>
</dbReference>
<dbReference type="GO" id="GO:0042073">
    <property type="term" value="P:intraciliary transport"/>
    <property type="evidence" value="ECO:0007669"/>
    <property type="project" value="TreeGrafter"/>
</dbReference>
<evidence type="ECO:0000256" key="2">
    <source>
        <dbReference type="ARBA" id="ARBA00022490"/>
    </source>
</evidence>
<dbReference type="GO" id="GO:0045504">
    <property type="term" value="F:dynein heavy chain binding"/>
    <property type="evidence" value="ECO:0007669"/>
    <property type="project" value="TreeGrafter"/>
</dbReference>
<dbReference type="EMBL" id="JAHWGI010001426">
    <property type="protein sequence ID" value="KAK3931580.1"/>
    <property type="molecule type" value="Genomic_DNA"/>
</dbReference>
<dbReference type="GO" id="GO:0045503">
    <property type="term" value="F:dynein light chain binding"/>
    <property type="evidence" value="ECO:0007669"/>
    <property type="project" value="TreeGrafter"/>
</dbReference>
<evidence type="ECO:0000313" key="7">
    <source>
        <dbReference type="Proteomes" id="UP001219518"/>
    </source>
</evidence>
<accession>A0AAE1LTX1</accession>
<dbReference type="SMART" id="SM00320">
    <property type="entry name" value="WD40"/>
    <property type="match status" value="5"/>
</dbReference>
<dbReference type="AlphaFoldDB" id="A0AAE1LTX1"/>
<evidence type="ECO:0000256" key="5">
    <source>
        <dbReference type="SAM" id="MobiDB-lite"/>
    </source>
</evidence>
<dbReference type="InterPro" id="IPR036322">
    <property type="entry name" value="WD40_repeat_dom_sf"/>
</dbReference>
<evidence type="ECO:0000256" key="4">
    <source>
        <dbReference type="ARBA" id="ARBA00022737"/>
    </source>
</evidence>
<evidence type="ECO:0000256" key="1">
    <source>
        <dbReference type="ARBA" id="ARBA00004496"/>
    </source>
</evidence>
<dbReference type="PANTHER" id="PTHR12442">
    <property type="entry name" value="DYNEIN INTERMEDIATE CHAIN"/>
    <property type="match status" value="1"/>
</dbReference>
<dbReference type="GO" id="GO:0097014">
    <property type="term" value="C:ciliary plasm"/>
    <property type="evidence" value="ECO:0007669"/>
    <property type="project" value="TreeGrafter"/>
</dbReference>
<gene>
    <name evidence="6" type="ORF">KUF71_006598</name>
</gene>
<reference evidence="6" key="1">
    <citation type="submission" date="2021-07" db="EMBL/GenBank/DDBJ databases">
        <authorList>
            <person name="Catto M.A."/>
            <person name="Jacobson A."/>
            <person name="Kennedy G."/>
            <person name="Labadie P."/>
            <person name="Hunt B.G."/>
            <person name="Srinivasan R."/>
        </authorList>
    </citation>
    <scope>NUCLEOTIDE SEQUENCE</scope>
    <source>
        <strain evidence="6">PL_HMW_Pooled</strain>
        <tissue evidence="6">Head</tissue>
    </source>
</reference>
<comment type="caution">
    <text evidence="6">The sequence shown here is derived from an EMBL/GenBank/DDBJ whole genome shotgun (WGS) entry which is preliminary data.</text>
</comment>
<comment type="subcellular location">
    <subcellularLocation>
        <location evidence="1">Cytoplasm</location>
    </subcellularLocation>
</comment>
<proteinExistence type="predicted"/>
<dbReference type="InterPro" id="IPR001680">
    <property type="entry name" value="WD40_rpt"/>
</dbReference>
<evidence type="ECO:0000313" key="6">
    <source>
        <dbReference type="EMBL" id="KAK3931580.1"/>
    </source>
</evidence>
<name>A0AAE1LTX1_9NEOP</name>
<dbReference type="Proteomes" id="UP001219518">
    <property type="component" value="Unassembled WGS sequence"/>
</dbReference>
<reference evidence="6" key="2">
    <citation type="journal article" date="2023" name="BMC Genomics">
        <title>Pest status, molecular evolution, and epigenetic factors derived from the genome assembly of Frankliniella fusca, a thysanopteran phytovirus vector.</title>
        <authorList>
            <person name="Catto M.A."/>
            <person name="Labadie P.E."/>
            <person name="Jacobson A.L."/>
            <person name="Kennedy G.G."/>
            <person name="Srinivasan R."/>
            <person name="Hunt B.G."/>
        </authorList>
    </citation>
    <scope>NUCLEOTIDE SEQUENCE</scope>
    <source>
        <strain evidence="6">PL_HMW_Pooled</strain>
    </source>
</reference>
<keyword evidence="2" id="KW-0963">Cytoplasm</keyword>
<keyword evidence="4" id="KW-0677">Repeat</keyword>
<dbReference type="Gene3D" id="2.130.10.10">
    <property type="entry name" value="YVTN repeat-like/Quinoprotein amine dehydrogenase"/>
    <property type="match status" value="2"/>
</dbReference>
<dbReference type="InterPro" id="IPR015943">
    <property type="entry name" value="WD40/YVTN_repeat-like_dom_sf"/>
</dbReference>